<reference evidence="3" key="1">
    <citation type="submission" date="2021-01" db="EMBL/GenBank/DDBJ databases">
        <title>Caligus Genome Assembly.</title>
        <authorList>
            <person name="Gallardo-Escarate C."/>
        </authorList>
    </citation>
    <scope>NUCLEOTIDE SEQUENCE [LARGE SCALE GENOMIC DNA]</scope>
</reference>
<organism evidence="2 3">
    <name type="scientific">Caligus rogercresseyi</name>
    <name type="common">Sea louse</name>
    <dbReference type="NCBI Taxonomy" id="217165"/>
    <lineage>
        <taxon>Eukaryota</taxon>
        <taxon>Metazoa</taxon>
        <taxon>Ecdysozoa</taxon>
        <taxon>Arthropoda</taxon>
        <taxon>Crustacea</taxon>
        <taxon>Multicrustacea</taxon>
        <taxon>Hexanauplia</taxon>
        <taxon>Copepoda</taxon>
        <taxon>Siphonostomatoida</taxon>
        <taxon>Caligidae</taxon>
        <taxon>Caligus</taxon>
    </lineage>
</organism>
<evidence type="ECO:0000256" key="1">
    <source>
        <dbReference type="SAM" id="MobiDB-lite"/>
    </source>
</evidence>
<protein>
    <submittedName>
        <fullName evidence="2">Uncharacterized protein</fullName>
    </submittedName>
</protein>
<accession>A0A7T8JZR4</accession>
<evidence type="ECO:0000313" key="3">
    <source>
        <dbReference type="Proteomes" id="UP000595437"/>
    </source>
</evidence>
<dbReference type="Proteomes" id="UP000595437">
    <property type="component" value="Chromosome 9"/>
</dbReference>
<dbReference type="AlphaFoldDB" id="A0A7T8JZR4"/>
<feature type="compositionally biased region" description="Basic residues" evidence="1">
    <location>
        <begin position="47"/>
        <end position="57"/>
    </location>
</feature>
<proteinExistence type="predicted"/>
<gene>
    <name evidence="2" type="ORF">FKW44_013524</name>
</gene>
<feature type="region of interest" description="Disordered" evidence="1">
    <location>
        <begin position="1"/>
        <end position="85"/>
    </location>
</feature>
<evidence type="ECO:0000313" key="2">
    <source>
        <dbReference type="EMBL" id="QQP39715.1"/>
    </source>
</evidence>
<name>A0A7T8JZR4_CALRO</name>
<dbReference type="EMBL" id="CP045898">
    <property type="protein sequence ID" value="QQP39715.1"/>
    <property type="molecule type" value="Genomic_DNA"/>
</dbReference>
<keyword evidence="3" id="KW-1185">Reference proteome</keyword>
<sequence>MMSRGPYEPSKADFSRLGRRRGTGRVPSTEIPRERRSRHPISWGSSKKPRRGTRRRWGVNPPEQARGSTGGGGAGPSQDLWRLTH</sequence>